<dbReference type="OrthoDB" id="9997739at2759"/>
<sequence>MLYPLIVSSPTYAACSISWLIVSGFFVVECGVLHMSRDGNISLYADHSTEIVDHIAALFKTKDFTDITLIVGGTRFPAHRVILASRCEYFRALLFGGLAETHSSIIHLNGISPSAFFHVIEYIYTGKLCISGVTIEDAFDVLGLVCQYNFPDLQNDLTAHFIRSLTLQNVCQLYDLAITYDLEDLIDAYRSPAVILAHPQFLHLSRASVVRMFSRDSFYIPEVEILRGVQAWLEADYHSRFEKFAALIASSSLPSVSVSSDDQQQQQQLKLQTTTANTFLLPAPPCSPVARKIQLTGHALLPNTRSNSSESLFSSASTPDSVTSGGAKSKTSDAGQATLEEVRAYLDRETADARSELIGCIRFELMSLTELSTEVRASRLLSPDDLLDKIGAKMKATFSQLPIRGRLLPEINIAVPRLGCSLIKGQWGNYPFFFVDSGDTLNAVEQSHQVPRRHHRDNQSRAVWDASSDWMIPLSRPFDREVQLRGRGDALANASAWGFMDNVAISTAAGWSASGVPQADSAPPILLYQNRDAASGPLGAAMHLNSWLRNAQTPAAVTSVTAQNRQTPHEPPPESELSVVSHLIGVRDDGIVVDLGHNSFVNFISMQLWDREPRSYSYYVEVSQSLDESSWQKVVDYSNYACRSWQTLYFPERIIRYIRIVGTRSSVGKYFHLITFQCLYTRQKFTVQNDLLVPQTNVATIHRGATVLEGVSRLRNSLIDGDVSVYNLNYGFTCHQLGNGSIDVQLSQPFLVSSMRFLLWDLDSRAYSYIVEVSQDRLSWTVVFDATQLLCRSWQTIKFPLQPVTFIRITGTGNTANDVFHLVHLECPAAAVDVPSDDLTGEADHGGVQQRSSSQSTRAQLISPPTDSAAGVSDPGGGSSGAVESSGPSVYVDTVSILRHQRPRLLRVEEPSTPSSSLVADLSTFSLHSEATLDAAGTETTGNQSLDAVSPPLAVAHHQRRRRRRYHHNSRQQRSPVENEDSTVPNAATSTITGANVSAANFSLHYFSGTSRTTSLSSVTRNDIDGQPITYSNIEGERNQTGLPLLRKSSDSSLDSSDSVPSKHS</sequence>
<feature type="compositionally biased region" description="Low complexity" evidence="1">
    <location>
        <begin position="306"/>
        <end position="317"/>
    </location>
</feature>
<feature type="region of interest" description="Disordered" evidence="1">
    <location>
        <begin position="1028"/>
        <end position="1065"/>
    </location>
</feature>
<feature type="compositionally biased region" description="Low complexity" evidence="1">
    <location>
        <begin position="849"/>
        <end position="860"/>
    </location>
</feature>
<feature type="compositionally biased region" description="Polar residues" evidence="1">
    <location>
        <begin position="938"/>
        <end position="947"/>
    </location>
</feature>
<reference evidence="4" key="2">
    <citation type="submission" date="2015-11" db="EMBL/GenBank/DDBJ databases">
        <authorList>
            <person name="Zhang Y."/>
            <person name="Guo Z."/>
        </authorList>
    </citation>
    <scope>NUCLEOTIDE SEQUENCE</scope>
</reference>
<keyword evidence="2" id="KW-0812">Transmembrane</keyword>
<dbReference type="GO" id="GO:0050804">
    <property type="term" value="P:modulation of chemical synaptic transmission"/>
    <property type="evidence" value="ECO:0007669"/>
    <property type="project" value="TreeGrafter"/>
</dbReference>
<dbReference type="GO" id="GO:0008344">
    <property type="term" value="P:adult locomotory behavior"/>
    <property type="evidence" value="ECO:0007669"/>
    <property type="project" value="TreeGrafter"/>
</dbReference>
<dbReference type="GO" id="GO:0048512">
    <property type="term" value="P:circadian behavior"/>
    <property type="evidence" value="ECO:0007669"/>
    <property type="project" value="TreeGrafter"/>
</dbReference>
<evidence type="ECO:0000313" key="5">
    <source>
        <dbReference type="Proteomes" id="UP000017246"/>
    </source>
</evidence>
<organism evidence="4 5">
    <name type="scientific">Echinococcus multilocularis</name>
    <name type="common">Fox tapeworm</name>
    <dbReference type="NCBI Taxonomy" id="6211"/>
    <lineage>
        <taxon>Eukaryota</taxon>
        <taxon>Metazoa</taxon>
        <taxon>Spiralia</taxon>
        <taxon>Lophotrochozoa</taxon>
        <taxon>Platyhelminthes</taxon>
        <taxon>Cestoda</taxon>
        <taxon>Eucestoda</taxon>
        <taxon>Cyclophyllidea</taxon>
        <taxon>Taeniidae</taxon>
        <taxon>Echinococcus</taxon>
    </lineage>
</organism>
<feature type="region of interest" description="Disordered" evidence="1">
    <location>
        <begin position="305"/>
        <end position="335"/>
    </location>
</feature>
<keyword evidence="2" id="KW-1133">Transmembrane helix</keyword>
<gene>
    <name evidence="4" type="ORF">EmuJ_000420700</name>
</gene>
<dbReference type="PROSITE" id="PS50097">
    <property type="entry name" value="BTB"/>
    <property type="match status" value="1"/>
</dbReference>
<evidence type="ECO:0000313" key="4">
    <source>
        <dbReference type="EMBL" id="CDS36978.1"/>
    </source>
</evidence>
<dbReference type="InterPro" id="IPR052407">
    <property type="entry name" value="BTB_POZ_domain_cont_9"/>
</dbReference>
<feature type="region of interest" description="Disordered" evidence="1">
    <location>
        <begin position="836"/>
        <end position="887"/>
    </location>
</feature>
<feature type="transmembrane region" description="Helical" evidence="2">
    <location>
        <begin position="12"/>
        <end position="35"/>
    </location>
</feature>
<dbReference type="SUPFAM" id="SSF54695">
    <property type="entry name" value="POZ domain"/>
    <property type="match status" value="1"/>
</dbReference>
<dbReference type="AlphaFoldDB" id="A0A068Y480"/>
<feature type="compositionally biased region" description="Low complexity" evidence="1">
    <location>
        <begin position="1051"/>
        <end position="1065"/>
    </location>
</feature>
<dbReference type="InterPro" id="IPR011333">
    <property type="entry name" value="SKP1/BTB/POZ_sf"/>
</dbReference>
<dbReference type="PANTHER" id="PTHR46306:SF1">
    <property type="entry name" value="BTB_POZ DOMAIN-CONTAINING PROTEIN 9"/>
    <property type="match status" value="1"/>
</dbReference>
<dbReference type="Gene3D" id="2.60.120.260">
    <property type="entry name" value="Galactose-binding domain-like"/>
    <property type="match status" value="2"/>
</dbReference>
<dbReference type="eggNOG" id="KOG4350">
    <property type="taxonomic scope" value="Eukaryota"/>
</dbReference>
<protein>
    <submittedName>
        <fullName evidence="4">BTB:POZ domain containing protein 9</fullName>
    </submittedName>
</protein>
<dbReference type="GO" id="GO:0005737">
    <property type="term" value="C:cytoplasm"/>
    <property type="evidence" value="ECO:0007669"/>
    <property type="project" value="TreeGrafter"/>
</dbReference>
<dbReference type="InterPro" id="IPR000210">
    <property type="entry name" value="BTB/POZ_dom"/>
</dbReference>
<dbReference type="Proteomes" id="UP000017246">
    <property type="component" value="Unassembled WGS sequence"/>
</dbReference>
<dbReference type="SMART" id="SM00225">
    <property type="entry name" value="BTB"/>
    <property type="match status" value="1"/>
</dbReference>
<dbReference type="STRING" id="6211.A0A068Y480"/>
<reference evidence="4" key="1">
    <citation type="journal article" date="2013" name="Nature">
        <title>The genomes of four tapeworm species reveal adaptations to parasitism.</title>
        <authorList>
            <person name="Tsai I.J."/>
            <person name="Zarowiecki M."/>
            <person name="Holroyd N."/>
            <person name="Garciarrubio A."/>
            <person name="Sanchez-Flores A."/>
            <person name="Brooks K.L."/>
            <person name="Tracey A."/>
            <person name="Bobes R.J."/>
            <person name="Fragoso G."/>
            <person name="Sciutto E."/>
            <person name="Aslett M."/>
            <person name="Beasley H."/>
            <person name="Bennett H.M."/>
            <person name="Cai J."/>
            <person name="Camicia F."/>
            <person name="Clark R."/>
            <person name="Cucher M."/>
            <person name="De Silva N."/>
            <person name="Day T.A."/>
            <person name="Deplazes P."/>
            <person name="Estrada K."/>
            <person name="Fernandez C."/>
            <person name="Holland P.W."/>
            <person name="Hou J."/>
            <person name="Hu S."/>
            <person name="Huckvale T."/>
            <person name="Hung S.S."/>
            <person name="Kamenetzky L."/>
            <person name="Keane J.A."/>
            <person name="Kiss F."/>
            <person name="Koziol U."/>
            <person name="Lambert O."/>
            <person name="Liu K."/>
            <person name="Luo X."/>
            <person name="Luo Y."/>
            <person name="Macchiaroli N."/>
            <person name="Nichol S."/>
            <person name="Paps J."/>
            <person name="Parkinson J."/>
            <person name="Pouchkina-Stantcheva N."/>
            <person name="Riddiford N."/>
            <person name="Rosenzvit M."/>
            <person name="Salinas G."/>
            <person name="Wasmuth J.D."/>
            <person name="Zamanian M."/>
            <person name="Zheng Y."/>
            <person name="Cai X."/>
            <person name="Soberon X."/>
            <person name="Olson P.D."/>
            <person name="Laclette J.P."/>
            <person name="Brehm K."/>
            <person name="Berriman M."/>
            <person name="Garciarrubio A."/>
            <person name="Bobes R.J."/>
            <person name="Fragoso G."/>
            <person name="Sanchez-Flores A."/>
            <person name="Estrada K."/>
            <person name="Cevallos M.A."/>
            <person name="Morett E."/>
            <person name="Gonzalez V."/>
            <person name="Portillo T."/>
            <person name="Ochoa-Leyva A."/>
            <person name="Jose M.V."/>
            <person name="Sciutto E."/>
            <person name="Landa A."/>
            <person name="Jimenez L."/>
            <person name="Valdes V."/>
            <person name="Carrero J.C."/>
            <person name="Larralde C."/>
            <person name="Morales-Montor J."/>
            <person name="Limon-Lason J."/>
            <person name="Soberon X."/>
            <person name="Laclette J.P."/>
        </authorList>
    </citation>
    <scope>NUCLEOTIDE SEQUENCE [LARGE SCALE GENOMIC DNA]</scope>
</reference>
<dbReference type="Pfam" id="PF00651">
    <property type="entry name" value="BTB"/>
    <property type="match status" value="1"/>
</dbReference>
<feature type="compositionally biased region" description="Basic residues" evidence="1">
    <location>
        <begin position="957"/>
        <end position="971"/>
    </location>
</feature>
<evidence type="ECO:0000259" key="3">
    <source>
        <dbReference type="PROSITE" id="PS50097"/>
    </source>
</evidence>
<evidence type="ECO:0000256" key="1">
    <source>
        <dbReference type="SAM" id="MobiDB-lite"/>
    </source>
</evidence>
<keyword evidence="5" id="KW-1185">Reference proteome</keyword>
<dbReference type="PANTHER" id="PTHR46306">
    <property type="entry name" value="BTB/POZ DOMAIN-CONTAINING PROTEIN 9"/>
    <property type="match status" value="1"/>
</dbReference>
<feature type="region of interest" description="Disordered" evidence="1">
    <location>
        <begin position="938"/>
        <end position="988"/>
    </location>
</feature>
<evidence type="ECO:0000256" key="2">
    <source>
        <dbReference type="SAM" id="Phobius"/>
    </source>
</evidence>
<keyword evidence="2" id="KW-0472">Membrane</keyword>
<dbReference type="OMA" id="FFVVECG"/>
<name>A0A068Y480_ECHMU</name>
<dbReference type="SUPFAM" id="SSF49785">
    <property type="entry name" value="Galactose-binding domain-like"/>
    <property type="match status" value="2"/>
</dbReference>
<dbReference type="InterPro" id="IPR008979">
    <property type="entry name" value="Galactose-bd-like_sf"/>
</dbReference>
<proteinExistence type="predicted"/>
<feature type="domain" description="BTB" evidence="3">
    <location>
        <begin position="65"/>
        <end position="132"/>
    </location>
</feature>
<dbReference type="EMBL" id="LN902843">
    <property type="protein sequence ID" value="CDS36978.1"/>
    <property type="molecule type" value="Genomic_DNA"/>
</dbReference>
<accession>A0A068Y480</accession>
<dbReference type="Gene3D" id="3.30.710.10">
    <property type="entry name" value="Potassium Channel Kv1.1, Chain A"/>
    <property type="match status" value="1"/>
</dbReference>